<dbReference type="InParanoid" id="A0A0D0A1D2"/>
<proteinExistence type="predicted"/>
<reference evidence="1 2" key="1">
    <citation type="submission" date="2014-04" db="EMBL/GenBank/DDBJ databases">
        <authorList>
            <consortium name="DOE Joint Genome Institute"/>
            <person name="Kuo A."/>
            <person name="Ruytinx J."/>
            <person name="Rineau F."/>
            <person name="Colpaert J."/>
            <person name="Kohler A."/>
            <person name="Nagy L.G."/>
            <person name="Floudas D."/>
            <person name="Copeland A."/>
            <person name="Barry K.W."/>
            <person name="Cichocki N."/>
            <person name="Veneault-Fourrey C."/>
            <person name="LaButti K."/>
            <person name="Lindquist E.A."/>
            <person name="Lipzen A."/>
            <person name="Lundell T."/>
            <person name="Morin E."/>
            <person name="Murat C."/>
            <person name="Sun H."/>
            <person name="Tunlid A."/>
            <person name="Henrissat B."/>
            <person name="Grigoriev I.V."/>
            <person name="Hibbett D.S."/>
            <person name="Martin F."/>
            <person name="Nordberg H.P."/>
            <person name="Cantor M.N."/>
            <person name="Hua S.X."/>
        </authorList>
    </citation>
    <scope>NUCLEOTIDE SEQUENCE [LARGE SCALE GENOMIC DNA]</scope>
    <source>
        <strain evidence="1 2">UH-Slu-Lm8-n1</strain>
    </source>
</reference>
<evidence type="ECO:0000313" key="1">
    <source>
        <dbReference type="EMBL" id="KIK31949.1"/>
    </source>
</evidence>
<dbReference type="OrthoDB" id="2688400at2759"/>
<name>A0A0D0A1D2_9AGAM</name>
<sequence>MTSRSQICSDPILVLHFVLRTVDPFGSPAAVMRDILQPYKPKDHLQYHEIIFDFGTGEKVEKHVKMMQALVKQLDKVGFDPERVEVIVYSHSETARGDIWGGFEPDNSVGRGKHKVITPGLPVAYTVDDFFKVLFSGGIEKYMKGSTLWMLVCGHMVRESNAFDTFKDCIKRYEIEHSFAFSAEMFHACLTTSFVNAYVERVLVEGFEVQDVIQDLLIVSPRLAMHAAIIHIHVTNGFRRRLPTIVEYTQGLTRTPDAKHSMVVSTYTFSHENLRPFGNTLPYQCPKCKCVRTWDHIVIASKPFVLSDESKFACRKCKHTITYKRQHHQAQVILHFQGYRGTSNGSGKLVRKGNTAATGWLVSVTTESAAVALCPTVP</sequence>
<dbReference type="HOGENOM" id="CLU_027016_2_1_1"/>
<organism evidence="1 2">
    <name type="scientific">Suillus luteus UH-Slu-Lm8-n1</name>
    <dbReference type="NCBI Taxonomy" id="930992"/>
    <lineage>
        <taxon>Eukaryota</taxon>
        <taxon>Fungi</taxon>
        <taxon>Dikarya</taxon>
        <taxon>Basidiomycota</taxon>
        <taxon>Agaricomycotina</taxon>
        <taxon>Agaricomycetes</taxon>
        <taxon>Agaricomycetidae</taxon>
        <taxon>Boletales</taxon>
        <taxon>Suillineae</taxon>
        <taxon>Suillaceae</taxon>
        <taxon>Suillus</taxon>
    </lineage>
</organism>
<keyword evidence="2" id="KW-1185">Reference proteome</keyword>
<protein>
    <submittedName>
        <fullName evidence="1">Uncharacterized protein</fullName>
    </submittedName>
</protein>
<dbReference type="Proteomes" id="UP000054485">
    <property type="component" value="Unassembled WGS sequence"/>
</dbReference>
<evidence type="ECO:0000313" key="2">
    <source>
        <dbReference type="Proteomes" id="UP000054485"/>
    </source>
</evidence>
<dbReference type="STRING" id="930992.A0A0D0A1D2"/>
<reference evidence="2" key="2">
    <citation type="submission" date="2015-01" db="EMBL/GenBank/DDBJ databases">
        <title>Evolutionary Origins and Diversification of the Mycorrhizal Mutualists.</title>
        <authorList>
            <consortium name="DOE Joint Genome Institute"/>
            <consortium name="Mycorrhizal Genomics Consortium"/>
            <person name="Kohler A."/>
            <person name="Kuo A."/>
            <person name="Nagy L.G."/>
            <person name="Floudas D."/>
            <person name="Copeland A."/>
            <person name="Barry K.W."/>
            <person name="Cichocki N."/>
            <person name="Veneault-Fourrey C."/>
            <person name="LaButti K."/>
            <person name="Lindquist E.A."/>
            <person name="Lipzen A."/>
            <person name="Lundell T."/>
            <person name="Morin E."/>
            <person name="Murat C."/>
            <person name="Riley R."/>
            <person name="Ohm R."/>
            <person name="Sun H."/>
            <person name="Tunlid A."/>
            <person name="Henrissat B."/>
            <person name="Grigoriev I.V."/>
            <person name="Hibbett D.S."/>
            <person name="Martin F."/>
        </authorList>
    </citation>
    <scope>NUCLEOTIDE SEQUENCE [LARGE SCALE GENOMIC DNA]</scope>
    <source>
        <strain evidence="2">UH-Slu-Lm8-n1</strain>
    </source>
</reference>
<accession>A0A0D0A1D2</accession>
<dbReference type="AlphaFoldDB" id="A0A0D0A1D2"/>
<dbReference type="EMBL" id="KN836510">
    <property type="protein sequence ID" value="KIK31949.1"/>
    <property type="molecule type" value="Genomic_DNA"/>
</dbReference>
<gene>
    <name evidence="1" type="ORF">CY34DRAFT_19416</name>
</gene>